<name>A0A9D1JV95_9FIRM</name>
<evidence type="ECO:0000256" key="2">
    <source>
        <dbReference type="ARBA" id="ARBA00022475"/>
    </source>
</evidence>
<evidence type="ECO:0000256" key="1">
    <source>
        <dbReference type="ARBA" id="ARBA00004651"/>
    </source>
</evidence>
<keyword evidence="9" id="KW-0732">Signal</keyword>
<sequence>MRNLSRRTEAACAAALFALGFALRLAALAALPAGLNQDEASALYDAWAILNYGVDRNMNALPVLLVSWGSGQNALLSYLAMPFIALLGPTVWALRLPMALSGCLTLALFWALARRARGPVFALWALGFLALCPWHVMAVRWGLESNLLPAMLMGGVYFAALSEKRPWALLGAGVFFGLAPYAYGTAFFILPPLLLFCVWQLRKSLRPLPFLAGLGIFLALVLPIALCQLRNALGLPSASFLGFTLPELTATRQSATSVFGTGLAGLWDNIRALARLLITQSDGLPWNSAPRGGILYAFGLPLALWGLARSLRTRGRGAAEGIMLAWLFSALACSALITVNINRVNFLWLPLAYFAALGLDALGALAGRLWPALPAALLACFAAFFTSYCLSLGGAGNVNFFPGLGEAIEYVSAREPESAYITDWVNSPYIFALLYTETPPEEFAATVEYTNPDGAFRNVEGFANWRFGPAEEAEGGLAIVHVSEIQNREAEAVFGGCAVIIPESK</sequence>
<dbReference type="PANTHER" id="PTHR33908:SF3">
    <property type="entry name" value="UNDECAPRENYL PHOSPHATE-ALPHA-4-AMINO-4-DEOXY-L-ARABINOSE ARABINOSYL TRANSFERASE"/>
    <property type="match status" value="1"/>
</dbReference>
<evidence type="ECO:0000256" key="8">
    <source>
        <dbReference type="SAM" id="Phobius"/>
    </source>
</evidence>
<keyword evidence="7 8" id="KW-0472">Membrane</keyword>
<evidence type="ECO:0000256" key="6">
    <source>
        <dbReference type="ARBA" id="ARBA00022989"/>
    </source>
</evidence>
<feature type="transmembrane region" description="Helical" evidence="8">
    <location>
        <begin position="347"/>
        <end position="366"/>
    </location>
</feature>
<feature type="transmembrane region" description="Helical" evidence="8">
    <location>
        <begin position="167"/>
        <end position="196"/>
    </location>
</feature>
<protein>
    <submittedName>
        <fullName evidence="11">Glycosyltransferase family 39 protein</fullName>
    </submittedName>
</protein>
<evidence type="ECO:0000259" key="10">
    <source>
        <dbReference type="Pfam" id="PF13231"/>
    </source>
</evidence>
<reference evidence="11" key="1">
    <citation type="submission" date="2020-10" db="EMBL/GenBank/DDBJ databases">
        <authorList>
            <person name="Gilroy R."/>
        </authorList>
    </citation>
    <scope>NUCLEOTIDE SEQUENCE</scope>
    <source>
        <strain evidence="11">ChiHjej10B9-9673</strain>
    </source>
</reference>
<keyword evidence="4" id="KW-0808">Transferase</keyword>
<keyword evidence="5 8" id="KW-0812">Transmembrane</keyword>
<dbReference type="AlphaFoldDB" id="A0A9D1JV95"/>
<comment type="caution">
    <text evidence="11">The sequence shown here is derived from an EMBL/GenBank/DDBJ whole genome shotgun (WGS) entry which is preliminary data.</text>
</comment>
<evidence type="ECO:0000256" key="7">
    <source>
        <dbReference type="ARBA" id="ARBA00023136"/>
    </source>
</evidence>
<feature type="transmembrane region" description="Helical" evidence="8">
    <location>
        <begin position="373"/>
        <end position="393"/>
    </location>
</feature>
<comment type="subcellular location">
    <subcellularLocation>
        <location evidence="1">Cell membrane</location>
        <topology evidence="1">Multi-pass membrane protein</topology>
    </subcellularLocation>
</comment>
<organism evidence="11 12">
    <name type="scientific">Candidatus Scatomorpha merdipullorum</name>
    <dbReference type="NCBI Taxonomy" id="2840927"/>
    <lineage>
        <taxon>Bacteria</taxon>
        <taxon>Bacillati</taxon>
        <taxon>Bacillota</taxon>
        <taxon>Clostridia</taxon>
        <taxon>Eubacteriales</taxon>
        <taxon>Candidatus Scatomorpha</taxon>
    </lineage>
</organism>
<dbReference type="Pfam" id="PF13231">
    <property type="entry name" value="PMT_2"/>
    <property type="match status" value="1"/>
</dbReference>
<gene>
    <name evidence="11" type="ORF">IAC18_05250</name>
</gene>
<dbReference type="Proteomes" id="UP000824001">
    <property type="component" value="Unassembled WGS sequence"/>
</dbReference>
<feature type="chain" id="PRO_5039203875" evidence="9">
    <location>
        <begin position="30"/>
        <end position="505"/>
    </location>
</feature>
<dbReference type="GO" id="GO:0016763">
    <property type="term" value="F:pentosyltransferase activity"/>
    <property type="evidence" value="ECO:0007669"/>
    <property type="project" value="TreeGrafter"/>
</dbReference>
<feature type="transmembrane region" description="Helical" evidence="8">
    <location>
        <begin position="92"/>
        <end position="113"/>
    </location>
</feature>
<dbReference type="GO" id="GO:0010041">
    <property type="term" value="P:response to iron(III) ion"/>
    <property type="evidence" value="ECO:0007669"/>
    <property type="project" value="TreeGrafter"/>
</dbReference>
<dbReference type="GO" id="GO:0009103">
    <property type="term" value="P:lipopolysaccharide biosynthetic process"/>
    <property type="evidence" value="ECO:0007669"/>
    <property type="project" value="UniProtKB-ARBA"/>
</dbReference>
<keyword evidence="6 8" id="KW-1133">Transmembrane helix</keyword>
<keyword evidence="3" id="KW-0328">Glycosyltransferase</keyword>
<evidence type="ECO:0000256" key="9">
    <source>
        <dbReference type="SAM" id="SignalP"/>
    </source>
</evidence>
<reference evidence="11" key="2">
    <citation type="journal article" date="2021" name="PeerJ">
        <title>Extensive microbial diversity within the chicken gut microbiome revealed by metagenomics and culture.</title>
        <authorList>
            <person name="Gilroy R."/>
            <person name="Ravi A."/>
            <person name="Getino M."/>
            <person name="Pursley I."/>
            <person name="Horton D.L."/>
            <person name="Alikhan N.F."/>
            <person name="Baker D."/>
            <person name="Gharbi K."/>
            <person name="Hall N."/>
            <person name="Watson M."/>
            <person name="Adriaenssens E.M."/>
            <person name="Foster-Nyarko E."/>
            <person name="Jarju S."/>
            <person name="Secka A."/>
            <person name="Antonio M."/>
            <person name="Oren A."/>
            <person name="Chaudhuri R.R."/>
            <person name="La Ragione R."/>
            <person name="Hildebrand F."/>
            <person name="Pallen M.J."/>
        </authorList>
    </citation>
    <scope>NUCLEOTIDE SEQUENCE</scope>
    <source>
        <strain evidence="11">ChiHjej10B9-9673</strain>
    </source>
</reference>
<feature type="transmembrane region" description="Helical" evidence="8">
    <location>
        <begin position="208"/>
        <end position="226"/>
    </location>
</feature>
<dbReference type="GO" id="GO:0005886">
    <property type="term" value="C:plasma membrane"/>
    <property type="evidence" value="ECO:0007669"/>
    <property type="project" value="UniProtKB-SubCell"/>
</dbReference>
<feature type="domain" description="Glycosyltransferase RgtA/B/C/D-like" evidence="10">
    <location>
        <begin position="76"/>
        <end position="224"/>
    </location>
</feature>
<evidence type="ECO:0000256" key="5">
    <source>
        <dbReference type="ARBA" id="ARBA00022692"/>
    </source>
</evidence>
<evidence type="ECO:0000256" key="3">
    <source>
        <dbReference type="ARBA" id="ARBA00022676"/>
    </source>
</evidence>
<feature type="transmembrane region" description="Helical" evidence="8">
    <location>
        <begin position="120"/>
        <end position="143"/>
    </location>
</feature>
<dbReference type="InterPro" id="IPR050297">
    <property type="entry name" value="LipidA_mod_glycosyltrf_83"/>
</dbReference>
<dbReference type="InterPro" id="IPR038731">
    <property type="entry name" value="RgtA/B/C-like"/>
</dbReference>
<proteinExistence type="predicted"/>
<evidence type="ECO:0000313" key="12">
    <source>
        <dbReference type="Proteomes" id="UP000824001"/>
    </source>
</evidence>
<dbReference type="EMBL" id="DVJK01000146">
    <property type="protein sequence ID" value="HIS66952.1"/>
    <property type="molecule type" value="Genomic_DNA"/>
</dbReference>
<dbReference type="PANTHER" id="PTHR33908">
    <property type="entry name" value="MANNOSYLTRANSFERASE YKCB-RELATED"/>
    <property type="match status" value="1"/>
</dbReference>
<feature type="transmembrane region" description="Helical" evidence="8">
    <location>
        <begin position="323"/>
        <end position="341"/>
    </location>
</feature>
<evidence type="ECO:0000313" key="11">
    <source>
        <dbReference type="EMBL" id="HIS66952.1"/>
    </source>
</evidence>
<evidence type="ECO:0000256" key="4">
    <source>
        <dbReference type="ARBA" id="ARBA00022679"/>
    </source>
</evidence>
<accession>A0A9D1JV95</accession>
<feature type="signal peptide" evidence="9">
    <location>
        <begin position="1"/>
        <end position="29"/>
    </location>
</feature>
<keyword evidence="2" id="KW-1003">Cell membrane</keyword>